<protein>
    <submittedName>
        <fullName evidence="2">Uncharacterized protein</fullName>
    </submittedName>
</protein>
<keyword evidence="3" id="KW-1185">Reference proteome</keyword>
<evidence type="ECO:0000313" key="2">
    <source>
        <dbReference type="EMBL" id="KAK7493106.1"/>
    </source>
</evidence>
<accession>A0ABD0L0S0</accession>
<feature type="compositionally biased region" description="Basic and acidic residues" evidence="1">
    <location>
        <begin position="133"/>
        <end position="143"/>
    </location>
</feature>
<comment type="caution">
    <text evidence="2">The sequence shown here is derived from an EMBL/GenBank/DDBJ whole genome shotgun (WGS) entry which is preliminary data.</text>
</comment>
<name>A0ABD0L0S0_9CAEN</name>
<dbReference type="AlphaFoldDB" id="A0ABD0L0S0"/>
<proteinExistence type="predicted"/>
<dbReference type="EMBL" id="JACVVK020000096">
    <property type="protein sequence ID" value="KAK7493106.1"/>
    <property type="molecule type" value="Genomic_DNA"/>
</dbReference>
<sequence length="154" mass="16906">MLLSQGHAPLSLYNDFSLEGRRYVLPGSSLSIPDRYSQFCEKDFDKFTNNVVSGSNKHQRSSDREMNCLRATGVLAVEKCRCGIVKSDGSWQAAAGIVKAGRTKTGLCYDGFCDEKMMAMDPGSRSISPSDHTQLDSDSKENSAVKWHSGRVST</sequence>
<gene>
    <name evidence="2" type="ORF">BaRGS_00015627</name>
</gene>
<feature type="region of interest" description="Disordered" evidence="1">
    <location>
        <begin position="122"/>
        <end position="154"/>
    </location>
</feature>
<reference evidence="2 3" key="1">
    <citation type="journal article" date="2023" name="Sci. Data">
        <title>Genome assembly of the Korean intertidal mud-creeper Batillaria attramentaria.</title>
        <authorList>
            <person name="Patra A.K."/>
            <person name="Ho P.T."/>
            <person name="Jun S."/>
            <person name="Lee S.J."/>
            <person name="Kim Y."/>
            <person name="Won Y.J."/>
        </authorList>
    </citation>
    <scope>NUCLEOTIDE SEQUENCE [LARGE SCALE GENOMIC DNA]</scope>
    <source>
        <strain evidence="2">Wonlab-2016</strain>
    </source>
</reference>
<evidence type="ECO:0000256" key="1">
    <source>
        <dbReference type="SAM" id="MobiDB-lite"/>
    </source>
</evidence>
<dbReference type="Proteomes" id="UP001519460">
    <property type="component" value="Unassembled WGS sequence"/>
</dbReference>
<organism evidence="2 3">
    <name type="scientific">Batillaria attramentaria</name>
    <dbReference type="NCBI Taxonomy" id="370345"/>
    <lineage>
        <taxon>Eukaryota</taxon>
        <taxon>Metazoa</taxon>
        <taxon>Spiralia</taxon>
        <taxon>Lophotrochozoa</taxon>
        <taxon>Mollusca</taxon>
        <taxon>Gastropoda</taxon>
        <taxon>Caenogastropoda</taxon>
        <taxon>Sorbeoconcha</taxon>
        <taxon>Cerithioidea</taxon>
        <taxon>Batillariidae</taxon>
        <taxon>Batillaria</taxon>
    </lineage>
</organism>
<evidence type="ECO:0000313" key="3">
    <source>
        <dbReference type="Proteomes" id="UP001519460"/>
    </source>
</evidence>